<dbReference type="AlphaFoldDB" id="A0A0B6YRE0"/>
<dbReference type="PROSITE" id="PS50095">
    <property type="entry name" value="PLAT"/>
    <property type="match status" value="1"/>
</dbReference>
<dbReference type="InterPro" id="IPR036392">
    <property type="entry name" value="PLAT/LH2_dom_sf"/>
</dbReference>
<evidence type="ECO:0000259" key="2">
    <source>
        <dbReference type="PROSITE" id="PS50095"/>
    </source>
</evidence>
<name>A0A0B6YRE0_9EUPU</name>
<comment type="caution">
    <text evidence="1">Lacks conserved residue(s) required for the propagation of feature annotation.</text>
</comment>
<sequence>NGDSGQRLFHTNDKEKTFQIEAVDLGILEKLVIVKEQGDPWFLKQIIVKAEPFAPVENIFIWNNWIGKTDERDQEVIITL</sequence>
<organism evidence="3">
    <name type="scientific">Arion vulgaris</name>
    <dbReference type="NCBI Taxonomy" id="1028688"/>
    <lineage>
        <taxon>Eukaryota</taxon>
        <taxon>Metazoa</taxon>
        <taxon>Spiralia</taxon>
        <taxon>Lophotrochozoa</taxon>
        <taxon>Mollusca</taxon>
        <taxon>Gastropoda</taxon>
        <taxon>Heterobranchia</taxon>
        <taxon>Euthyneura</taxon>
        <taxon>Panpulmonata</taxon>
        <taxon>Eupulmonata</taxon>
        <taxon>Stylommatophora</taxon>
        <taxon>Helicina</taxon>
        <taxon>Arionoidea</taxon>
        <taxon>Arionidae</taxon>
        <taxon>Arion</taxon>
    </lineage>
</organism>
<evidence type="ECO:0000256" key="1">
    <source>
        <dbReference type="PROSITE-ProRule" id="PRU00152"/>
    </source>
</evidence>
<feature type="non-terminal residue" evidence="3">
    <location>
        <position position="80"/>
    </location>
</feature>
<gene>
    <name evidence="3" type="primary">ORF33956</name>
</gene>
<feature type="non-terminal residue" evidence="3">
    <location>
        <position position="1"/>
    </location>
</feature>
<reference evidence="3" key="1">
    <citation type="submission" date="2014-12" db="EMBL/GenBank/DDBJ databases">
        <title>Insight into the proteome of Arion vulgaris.</title>
        <authorList>
            <person name="Aradska J."/>
            <person name="Bulat T."/>
            <person name="Smidak R."/>
            <person name="Sarate P."/>
            <person name="Gangsoo J."/>
            <person name="Sialana F."/>
            <person name="Bilban M."/>
            <person name="Lubec G."/>
        </authorList>
    </citation>
    <scope>NUCLEOTIDE SEQUENCE</scope>
    <source>
        <tissue evidence="3">Skin</tissue>
    </source>
</reference>
<dbReference type="Pfam" id="PF01477">
    <property type="entry name" value="PLAT"/>
    <property type="match status" value="1"/>
</dbReference>
<dbReference type="Gene3D" id="2.60.60.20">
    <property type="entry name" value="PLAT/LH2 domain"/>
    <property type="match status" value="1"/>
</dbReference>
<evidence type="ECO:0000313" key="3">
    <source>
        <dbReference type="EMBL" id="CEK58712.1"/>
    </source>
</evidence>
<proteinExistence type="predicted"/>
<feature type="domain" description="PLAT" evidence="2">
    <location>
        <begin position="1"/>
        <end position="80"/>
    </location>
</feature>
<dbReference type="SUPFAM" id="SSF49723">
    <property type="entry name" value="Lipase/lipooxygenase domain (PLAT/LH2 domain)"/>
    <property type="match status" value="1"/>
</dbReference>
<protein>
    <recommendedName>
        <fullName evidence="2">PLAT domain-containing protein</fullName>
    </recommendedName>
</protein>
<accession>A0A0B6YRE0</accession>
<dbReference type="EMBL" id="HACG01011847">
    <property type="protein sequence ID" value="CEK58712.1"/>
    <property type="molecule type" value="Transcribed_RNA"/>
</dbReference>
<dbReference type="InterPro" id="IPR001024">
    <property type="entry name" value="PLAT/LH2_dom"/>
</dbReference>